<accession>A0A0G1S345</accession>
<reference evidence="2 3" key="1">
    <citation type="journal article" date="2015" name="Nature">
        <title>rRNA introns, odd ribosomes, and small enigmatic genomes across a large radiation of phyla.</title>
        <authorList>
            <person name="Brown C.T."/>
            <person name="Hug L.A."/>
            <person name="Thomas B.C."/>
            <person name="Sharon I."/>
            <person name="Castelle C.J."/>
            <person name="Singh A."/>
            <person name="Wilkins M.J."/>
            <person name="Williams K.H."/>
            <person name="Banfield J.F."/>
        </authorList>
    </citation>
    <scope>NUCLEOTIDE SEQUENCE [LARGE SCALE GENOMIC DNA]</scope>
</reference>
<dbReference type="InterPro" id="IPR016181">
    <property type="entry name" value="Acyl_CoA_acyltransferase"/>
</dbReference>
<dbReference type="SUPFAM" id="SSF55729">
    <property type="entry name" value="Acyl-CoA N-acyltransferases (Nat)"/>
    <property type="match status" value="1"/>
</dbReference>
<sequence>MTDPKLLITKFYDLNFGIYFDACEDLRWVKIFTSNSIHEEYNNHALVYSLTSGSESKLQTIENYLKKLNLTPAVYIAPFSKPQNISFRLEKEFGYSASYVDAWMIFDNNQNISDWDSKEQVVHIGQDKQLFAEFEKISNLGYSGEKTSENPYGGVPMEGFITAAKLALSNSSLINRIEGYLVKIQSQYVACAILLHDREFGYICNVATIPSFRGHGFGKTISLYATGRSKYLGNKTTFLATESGTPNEKFYNNIGYRTEFIGSCYIKIKK</sequence>
<evidence type="ECO:0000313" key="2">
    <source>
        <dbReference type="EMBL" id="KKU63811.1"/>
    </source>
</evidence>
<dbReference type="Pfam" id="PF00583">
    <property type="entry name" value="Acetyltransf_1"/>
    <property type="match status" value="1"/>
</dbReference>
<dbReference type="AlphaFoldDB" id="A0A0G1S345"/>
<dbReference type="CDD" id="cd04301">
    <property type="entry name" value="NAT_SF"/>
    <property type="match status" value="1"/>
</dbReference>
<dbReference type="Proteomes" id="UP000034364">
    <property type="component" value="Unassembled WGS sequence"/>
</dbReference>
<evidence type="ECO:0000313" key="3">
    <source>
        <dbReference type="Proteomes" id="UP000034364"/>
    </source>
</evidence>
<protein>
    <recommendedName>
        <fullName evidence="1">N-acetyltransferase domain-containing protein</fullName>
    </recommendedName>
</protein>
<proteinExistence type="predicted"/>
<dbReference type="Gene3D" id="3.40.630.30">
    <property type="match status" value="1"/>
</dbReference>
<evidence type="ECO:0000259" key="1">
    <source>
        <dbReference type="PROSITE" id="PS51186"/>
    </source>
</evidence>
<gene>
    <name evidence="2" type="ORF">UX87_C0017G0009</name>
</gene>
<name>A0A0G1S345_9BACT</name>
<dbReference type="EMBL" id="LCNV01000017">
    <property type="protein sequence ID" value="KKU63811.1"/>
    <property type="molecule type" value="Genomic_DNA"/>
</dbReference>
<dbReference type="InterPro" id="IPR000182">
    <property type="entry name" value="GNAT_dom"/>
</dbReference>
<dbReference type="GO" id="GO:0016747">
    <property type="term" value="F:acyltransferase activity, transferring groups other than amino-acyl groups"/>
    <property type="evidence" value="ECO:0007669"/>
    <property type="project" value="InterPro"/>
</dbReference>
<feature type="domain" description="N-acetyltransferase" evidence="1">
    <location>
        <begin position="85"/>
        <end position="270"/>
    </location>
</feature>
<organism evidence="2 3">
    <name type="scientific">Candidatus Amesbacteria bacterium GW2011_GWA1_47_16</name>
    <dbReference type="NCBI Taxonomy" id="1618353"/>
    <lineage>
        <taxon>Bacteria</taxon>
        <taxon>Candidatus Amesiibacteriota</taxon>
    </lineage>
</organism>
<comment type="caution">
    <text evidence="2">The sequence shown here is derived from an EMBL/GenBank/DDBJ whole genome shotgun (WGS) entry which is preliminary data.</text>
</comment>
<dbReference type="PROSITE" id="PS51186">
    <property type="entry name" value="GNAT"/>
    <property type="match status" value="1"/>
</dbReference>